<keyword evidence="7 11" id="KW-1133">Transmembrane helix</keyword>
<keyword evidence="8 11" id="KW-0472">Membrane</keyword>
<dbReference type="Proteomes" id="UP000002280">
    <property type="component" value="Chromosome 8"/>
</dbReference>
<dbReference type="PROSITE" id="PS00407">
    <property type="entry name" value="CONNEXINS_1"/>
    <property type="match status" value="1"/>
</dbReference>
<evidence type="ECO:0000256" key="2">
    <source>
        <dbReference type="ARBA" id="ARBA00004651"/>
    </source>
</evidence>
<evidence type="ECO:0000313" key="15">
    <source>
        <dbReference type="Proteomes" id="UP000002280"/>
    </source>
</evidence>
<sequence>MERWDLLGFLIITLNCNVTIVGKIWLIIMIMLRMVVIILAGYPIYQDEQERFICNTLQPGCSNVCYDIFSPVSHFRFWLIQNVSVLLPYAMFSVYVFHKGALRAAMGARQPDCCKGRNILPDQRGVKGFGYSHLNFPDFSTAYIIQLLLRILTEAAFGGAQYYLFGFWVPKQFSCYHSPCTSVVDCYISRPTEKSIMMLFIWGVSALSFLLSFVDLICCMQRWLRRKHLAKRMMKNVCVSEEHGSPYIPPGQAKHCLTSEVRQEPPQLVKRFSQISENAGWPESRGEEDISLHPMVWPKDVASRSNLNSPGHKSCSSGRMTFPDEDGSEVMSNGSEQQGIASKEMQSRPFKEVPRSKDSSQLGEFASAPRSRLGGHYSSSELKPSASQVSCGSPSYLRAKKSEWV</sequence>
<evidence type="ECO:0000259" key="13">
    <source>
        <dbReference type="SMART" id="SM01089"/>
    </source>
</evidence>
<evidence type="ECO:0000259" key="12">
    <source>
        <dbReference type="SMART" id="SM00037"/>
    </source>
</evidence>
<keyword evidence="6" id="KW-0965">Cell junction</keyword>
<dbReference type="Gene3D" id="1.20.1440.80">
    <property type="entry name" value="Gap junction channel protein cysteine-rich domain"/>
    <property type="match status" value="1"/>
</dbReference>
<feature type="domain" description="Connexin N-terminal" evidence="12">
    <location>
        <begin position="43"/>
        <end position="76"/>
    </location>
</feature>
<evidence type="ECO:0000256" key="4">
    <source>
        <dbReference type="ARBA" id="ARBA00022692"/>
    </source>
</evidence>
<keyword evidence="5 9" id="KW-0303">Gap junction</keyword>
<evidence type="ECO:0000256" key="11">
    <source>
        <dbReference type="SAM" id="Phobius"/>
    </source>
</evidence>
<dbReference type="InParanoid" id="A0A5F8GLA2"/>
<feature type="domain" description="Connexin cysteine-rich" evidence="13">
    <location>
        <begin position="153"/>
        <end position="219"/>
    </location>
</feature>
<dbReference type="FunCoup" id="A0A5F8GLA2">
    <property type="interactions" value="3"/>
</dbReference>
<evidence type="ECO:0000256" key="10">
    <source>
        <dbReference type="SAM" id="MobiDB-lite"/>
    </source>
</evidence>
<dbReference type="GO" id="GO:0005243">
    <property type="term" value="F:gap junction channel activity"/>
    <property type="evidence" value="ECO:0000318"/>
    <property type="project" value="GO_Central"/>
</dbReference>
<proteinExistence type="inferred from homology"/>
<protein>
    <recommendedName>
        <fullName evidence="9">Gap junction protein</fullName>
    </recommendedName>
</protein>
<accession>A0A5F8GLA2</accession>
<feature type="compositionally biased region" description="Polar residues" evidence="10">
    <location>
        <begin position="330"/>
        <end position="340"/>
    </location>
</feature>
<dbReference type="OrthoDB" id="9943496at2759"/>
<dbReference type="InterPro" id="IPR017990">
    <property type="entry name" value="Connexin_CS"/>
</dbReference>
<feature type="compositionally biased region" description="Polar residues" evidence="10">
    <location>
        <begin position="303"/>
        <end position="319"/>
    </location>
</feature>
<keyword evidence="15" id="KW-1185">Reference proteome</keyword>
<feature type="transmembrane region" description="Helical" evidence="11">
    <location>
        <begin position="77"/>
        <end position="97"/>
    </location>
</feature>
<dbReference type="GO" id="GO:0007267">
    <property type="term" value="P:cell-cell signaling"/>
    <property type="evidence" value="ECO:0000318"/>
    <property type="project" value="GO_Central"/>
</dbReference>
<reference evidence="14" key="2">
    <citation type="submission" date="2025-08" db="UniProtKB">
        <authorList>
            <consortium name="Ensembl"/>
        </authorList>
    </citation>
    <scope>IDENTIFICATION</scope>
</reference>
<evidence type="ECO:0000256" key="1">
    <source>
        <dbReference type="ARBA" id="ARBA00004610"/>
    </source>
</evidence>
<dbReference type="InterPro" id="IPR000500">
    <property type="entry name" value="Connexin"/>
</dbReference>
<dbReference type="GeneTree" id="ENSGT01150000286949"/>
<keyword evidence="3" id="KW-1003">Cell membrane</keyword>
<comment type="subcellular location">
    <subcellularLocation>
        <location evidence="1">Cell junction</location>
        <location evidence="1">Gap junction</location>
    </subcellularLocation>
    <subcellularLocation>
        <location evidence="2 9">Cell membrane</location>
        <topology evidence="2 9">Multi-pass membrane protein</topology>
    </subcellularLocation>
</comment>
<comment type="subunit">
    <text evidence="9">A connexon is composed of a hexamer of connexins.</text>
</comment>
<dbReference type="SMART" id="SM00037">
    <property type="entry name" value="CNX"/>
    <property type="match status" value="1"/>
</dbReference>
<comment type="similarity">
    <text evidence="9">Belongs to the connexin family.</text>
</comment>
<dbReference type="PROSITE" id="PS00408">
    <property type="entry name" value="CONNEXINS_2"/>
    <property type="match status" value="1"/>
</dbReference>
<dbReference type="OMA" id="MLRMVVI"/>
<dbReference type="SMART" id="SM01089">
    <property type="entry name" value="Connexin_CCC"/>
    <property type="match status" value="1"/>
</dbReference>
<feature type="region of interest" description="Disordered" evidence="10">
    <location>
        <begin position="301"/>
        <end position="405"/>
    </location>
</feature>
<dbReference type="PANTHER" id="PTHR11984:SF3">
    <property type="entry name" value="GAP JUNCTION DELTA-4 PROTEIN"/>
    <property type="match status" value="1"/>
</dbReference>
<feature type="transmembrane region" description="Helical" evidence="11">
    <location>
        <begin position="199"/>
        <end position="224"/>
    </location>
</feature>
<dbReference type="STRING" id="13616.ENSMODP00000048300"/>
<dbReference type="Ensembl" id="ENSMODT00000060524.1">
    <property type="protein sequence ID" value="ENSMODP00000048300.1"/>
    <property type="gene ID" value="ENSMODG00000049244.1"/>
</dbReference>
<organism evidence="14 15">
    <name type="scientific">Monodelphis domestica</name>
    <name type="common">Gray short-tailed opossum</name>
    <dbReference type="NCBI Taxonomy" id="13616"/>
    <lineage>
        <taxon>Eukaryota</taxon>
        <taxon>Metazoa</taxon>
        <taxon>Chordata</taxon>
        <taxon>Craniata</taxon>
        <taxon>Vertebrata</taxon>
        <taxon>Euteleostomi</taxon>
        <taxon>Mammalia</taxon>
        <taxon>Metatheria</taxon>
        <taxon>Didelphimorphia</taxon>
        <taxon>Didelphidae</taxon>
        <taxon>Monodelphis</taxon>
    </lineage>
</organism>
<dbReference type="GO" id="GO:0005922">
    <property type="term" value="C:connexin complex"/>
    <property type="evidence" value="ECO:0000318"/>
    <property type="project" value="GO_Central"/>
</dbReference>
<dbReference type="KEGG" id="mdo:100022555"/>
<name>A0A5F8GLA2_MONDO</name>
<evidence type="ECO:0000313" key="14">
    <source>
        <dbReference type="Ensembl" id="ENSMODP00000048300.1"/>
    </source>
</evidence>
<reference evidence="14" key="3">
    <citation type="submission" date="2025-09" db="UniProtKB">
        <authorList>
            <consortium name="Ensembl"/>
        </authorList>
    </citation>
    <scope>IDENTIFICATION</scope>
</reference>
<dbReference type="InterPro" id="IPR013092">
    <property type="entry name" value="Connexin_N"/>
</dbReference>
<dbReference type="AlphaFoldDB" id="A0A5F8GLA2"/>
<dbReference type="Pfam" id="PF00029">
    <property type="entry name" value="Connexin"/>
    <property type="match status" value="1"/>
</dbReference>
<evidence type="ECO:0000256" key="5">
    <source>
        <dbReference type="ARBA" id="ARBA00022868"/>
    </source>
</evidence>
<reference evidence="14 15" key="1">
    <citation type="journal article" date="2007" name="Nature">
        <title>Genome of the marsupial Monodelphis domestica reveals innovation in non-coding sequences.</title>
        <authorList>
            <person name="Mikkelsen T.S."/>
            <person name="Wakefield M.J."/>
            <person name="Aken B."/>
            <person name="Amemiya C.T."/>
            <person name="Chang J.L."/>
            <person name="Duke S."/>
            <person name="Garber M."/>
            <person name="Gentles A.J."/>
            <person name="Goodstadt L."/>
            <person name="Heger A."/>
            <person name="Jurka J."/>
            <person name="Kamal M."/>
            <person name="Mauceli E."/>
            <person name="Searle S.M."/>
            <person name="Sharpe T."/>
            <person name="Baker M.L."/>
            <person name="Batzer M.A."/>
            <person name="Benos P.V."/>
            <person name="Belov K."/>
            <person name="Clamp M."/>
            <person name="Cook A."/>
            <person name="Cuff J."/>
            <person name="Das R."/>
            <person name="Davidow L."/>
            <person name="Deakin J.E."/>
            <person name="Fazzari M.J."/>
            <person name="Glass J.L."/>
            <person name="Grabherr M."/>
            <person name="Greally J.M."/>
            <person name="Gu W."/>
            <person name="Hore T.A."/>
            <person name="Huttley G.A."/>
            <person name="Kleber M."/>
            <person name="Jirtle R.L."/>
            <person name="Koina E."/>
            <person name="Lee J.T."/>
            <person name="Mahony S."/>
            <person name="Marra M.A."/>
            <person name="Miller R.D."/>
            <person name="Nicholls R.D."/>
            <person name="Oda M."/>
            <person name="Papenfuss A.T."/>
            <person name="Parra Z.E."/>
            <person name="Pollock D.D."/>
            <person name="Ray D.A."/>
            <person name="Schein J.E."/>
            <person name="Speed T.P."/>
            <person name="Thompson K."/>
            <person name="VandeBerg J.L."/>
            <person name="Wade C.M."/>
            <person name="Walker J.A."/>
            <person name="Waters P.D."/>
            <person name="Webber C."/>
            <person name="Weidman J.R."/>
            <person name="Xie X."/>
            <person name="Zody M.C."/>
            <person name="Baldwin J."/>
            <person name="Abdouelleil A."/>
            <person name="Abdulkadir J."/>
            <person name="Abebe A."/>
            <person name="Abera B."/>
            <person name="Abreu J."/>
            <person name="Acer S.C."/>
            <person name="Aftuck L."/>
            <person name="Alexander A."/>
            <person name="An P."/>
            <person name="Anderson E."/>
            <person name="Anderson S."/>
            <person name="Arachi H."/>
            <person name="Azer M."/>
            <person name="Bachantsang P."/>
            <person name="Barry A."/>
            <person name="Bayul T."/>
            <person name="Berlin A."/>
            <person name="Bessette D."/>
            <person name="Bloom T."/>
            <person name="Bloom T."/>
            <person name="Boguslavskiy L."/>
            <person name="Bonnet C."/>
            <person name="Boukhgalter B."/>
            <person name="Bourzgui I."/>
            <person name="Brown A."/>
            <person name="Cahill P."/>
            <person name="Channer S."/>
            <person name="Cheshatsang Y."/>
            <person name="Chuda L."/>
            <person name="Citroen M."/>
            <person name="Collymore A."/>
            <person name="Cooke P."/>
            <person name="Costello M."/>
            <person name="D'Aco K."/>
            <person name="Daza R."/>
            <person name="De Haan G."/>
            <person name="DeGray S."/>
            <person name="DeMaso C."/>
            <person name="Dhargay N."/>
            <person name="Dooley K."/>
            <person name="Dooley E."/>
            <person name="Doricent M."/>
            <person name="Dorje P."/>
            <person name="Dorjee K."/>
            <person name="Dupes A."/>
            <person name="Elong R."/>
            <person name="Falk J."/>
            <person name="Farina A."/>
            <person name="Faro S."/>
            <person name="Ferguson D."/>
            <person name="Fisher S."/>
            <person name="Foley C.D."/>
            <person name="Franke A."/>
            <person name="Friedrich D."/>
            <person name="Gadbois L."/>
            <person name="Gearin G."/>
            <person name="Gearin C.R."/>
            <person name="Giannoukos G."/>
            <person name="Goode T."/>
            <person name="Graham J."/>
            <person name="Grandbois E."/>
            <person name="Grewal S."/>
            <person name="Gyaltsen K."/>
            <person name="Hafez N."/>
            <person name="Hagos B."/>
            <person name="Hall J."/>
            <person name="Henson C."/>
            <person name="Hollinger A."/>
            <person name="Honan T."/>
            <person name="Huard M.D."/>
            <person name="Hughes L."/>
            <person name="Hurhula B."/>
            <person name="Husby M.E."/>
            <person name="Kamat A."/>
            <person name="Kanga B."/>
            <person name="Kashin S."/>
            <person name="Khazanovich D."/>
            <person name="Kisner P."/>
            <person name="Lance K."/>
            <person name="Lara M."/>
            <person name="Lee W."/>
            <person name="Lennon N."/>
            <person name="Letendre F."/>
            <person name="LeVine R."/>
            <person name="Lipovsky A."/>
            <person name="Liu X."/>
            <person name="Liu J."/>
            <person name="Liu S."/>
            <person name="Lokyitsang T."/>
            <person name="Lokyitsang Y."/>
            <person name="Lubonja R."/>
            <person name="Lui A."/>
            <person name="MacDonald P."/>
            <person name="Magnisalis V."/>
            <person name="Maru K."/>
            <person name="Matthews C."/>
            <person name="McCusker W."/>
            <person name="McDonough S."/>
            <person name="Mehta T."/>
            <person name="Meldrim J."/>
            <person name="Meneus L."/>
            <person name="Mihai O."/>
            <person name="Mihalev A."/>
            <person name="Mihova T."/>
            <person name="Mittelman R."/>
            <person name="Mlenga V."/>
            <person name="Montmayeur A."/>
            <person name="Mulrain L."/>
            <person name="Navidi A."/>
            <person name="Naylor J."/>
            <person name="Negash T."/>
            <person name="Nguyen T."/>
            <person name="Nguyen N."/>
            <person name="Nicol R."/>
            <person name="Norbu C."/>
            <person name="Norbu N."/>
            <person name="Novod N."/>
            <person name="O'Neill B."/>
            <person name="Osman S."/>
            <person name="Markiewicz E."/>
            <person name="Oyono O.L."/>
            <person name="Patti C."/>
            <person name="Phunkhang P."/>
            <person name="Pierre F."/>
            <person name="Priest M."/>
            <person name="Raghuraman S."/>
            <person name="Rege F."/>
            <person name="Reyes R."/>
            <person name="Rise C."/>
            <person name="Rogov P."/>
            <person name="Ross K."/>
            <person name="Ryan E."/>
            <person name="Settipalli S."/>
            <person name="Shea T."/>
            <person name="Sherpa N."/>
            <person name="Shi L."/>
            <person name="Shih D."/>
            <person name="Sparrow T."/>
            <person name="Spaulding J."/>
            <person name="Stalker J."/>
            <person name="Stange-Thomann N."/>
            <person name="Stavropoulos S."/>
            <person name="Stone C."/>
            <person name="Strader C."/>
            <person name="Tesfaye S."/>
            <person name="Thomson T."/>
            <person name="Thoulutsang Y."/>
            <person name="Thoulutsang D."/>
            <person name="Topham K."/>
            <person name="Topping I."/>
            <person name="Tsamla T."/>
            <person name="Vassiliev H."/>
            <person name="Vo A."/>
            <person name="Wangchuk T."/>
            <person name="Wangdi T."/>
            <person name="Weiand M."/>
            <person name="Wilkinson J."/>
            <person name="Wilson A."/>
            <person name="Yadav S."/>
            <person name="Young G."/>
            <person name="Yu Q."/>
            <person name="Zembek L."/>
            <person name="Zhong D."/>
            <person name="Zimmer A."/>
            <person name="Zwirko Z."/>
            <person name="Jaffe D.B."/>
            <person name="Alvarez P."/>
            <person name="Brockman W."/>
            <person name="Butler J."/>
            <person name="Chin C."/>
            <person name="Gnerre S."/>
            <person name="MacCallum I."/>
            <person name="Graves J.A."/>
            <person name="Ponting C.P."/>
            <person name="Breen M."/>
            <person name="Samollow P.B."/>
            <person name="Lander E.S."/>
            <person name="Lindblad-Toh K."/>
        </authorList>
    </citation>
    <scope>NUCLEOTIDE SEQUENCE [LARGE SCALE GENOMIC DNA]</scope>
</reference>
<dbReference type="PANTHER" id="PTHR11984">
    <property type="entry name" value="CONNEXIN"/>
    <property type="match status" value="1"/>
</dbReference>
<evidence type="ECO:0000256" key="8">
    <source>
        <dbReference type="ARBA" id="ARBA00023136"/>
    </source>
</evidence>
<keyword evidence="4 9" id="KW-0812">Transmembrane</keyword>
<dbReference type="GeneID" id="100022555"/>
<dbReference type="InterPro" id="IPR019570">
    <property type="entry name" value="Connexin_CCC"/>
</dbReference>
<dbReference type="CTD" id="219770"/>
<evidence type="ECO:0000256" key="9">
    <source>
        <dbReference type="RuleBase" id="RU000630"/>
    </source>
</evidence>
<evidence type="ECO:0000256" key="3">
    <source>
        <dbReference type="ARBA" id="ARBA00022475"/>
    </source>
</evidence>
<evidence type="ECO:0000256" key="7">
    <source>
        <dbReference type="ARBA" id="ARBA00022989"/>
    </source>
</evidence>
<evidence type="ECO:0000256" key="6">
    <source>
        <dbReference type="ARBA" id="ARBA00022949"/>
    </source>
</evidence>
<dbReference type="InterPro" id="IPR038359">
    <property type="entry name" value="Connexin_N_sf"/>
</dbReference>
<feature type="compositionally biased region" description="Basic and acidic residues" evidence="10">
    <location>
        <begin position="345"/>
        <end position="358"/>
    </location>
</feature>
<dbReference type="PRINTS" id="PR00206">
    <property type="entry name" value="CONNEXIN"/>
</dbReference>
<dbReference type="Bgee" id="ENSMODG00000049244">
    <property type="expression patterns" value="Expressed in heart and 4 other cell types or tissues"/>
</dbReference>
<feature type="compositionally biased region" description="Polar residues" evidence="10">
    <location>
        <begin position="377"/>
        <end position="393"/>
    </location>
</feature>
<comment type="function">
    <text evidence="9">One gap junction consists of a cluster of closely packed pairs of transmembrane channels, the connexons, through which materials of low MW diffuse from one cell to a neighboring cell.</text>
</comment>